<evidence type="ECO:0000313" key="4">
    <source>
        <dbReference type="Proteomes" id="UP001595872"/>
    </source>
</evidence>
<feature type="compositionally biased region" description="Low complexity" evidence="1">
    <location>
        <begin position="617"/>
        <end position="634"/>
    </location>
</feature>
<gene>
    <name evidence="3" type="ORF">ACFPCY_33510</name>
</gene>
<feature type="region of interest" description="Disordered" evidence="1">
    <location>
        <begin position="595"/>
        <end position="664"/>
    </location>
</feature>
<keyword evidence="2" id="KW-0472">Membrane</keyword>
<feature type="region of interest" description="Disordered" evidence="1">
    <location>
        <begin position="471"/>
        <end position="570"/>
    </location>
</feature>
<dbReference type="Pfam" id="PF19590">
    <property type="entry name" value="TrbL_3"/>
    <property type="match status" value="1"/>
</dbReference>
<feature type="compositionally biased region" description="Pro residues" evidence="1">
    <location>
        <begin position="635"/>
        <end position="650"/>
    </location>
</feature>
<feature type="transmembrane region" description="Helical" evidence="2">
    <location>
        <begin position="420"/>
        <end position="441"/>
    </location>
</feature>
<keyword evidence="2" id="KW-1133">Transmembrane helix</keyword>
<feature type="compositionally biased region" description="Pro residues" evidence="1">
    <location>
        <begin position="63"/>
        <end position="79"/>
    </location>
</feature>
<dbReference type="EMBL" id="JBHSIT010000011">
    <property type="protein sequence ID" value="MFC4912259.1"/>
    <property type="molecule type" value="Genomic_DNA"/>
</dbReference>
<feature type="transmembrane region" description="Helical" evidence="2">
    <location>
        <begin position="347"/>
        <end position="373"/>
    </location>
</feature>
<accession>A0ABV9U8P3</accession>
<feature type="compositionally biased region" description="Pro residues" evidence="1">
    <location>
        <begin position="97"/>
        <end position="107"/>
    </location>
</feature>
<evidence type="ECO:0008006" key="5">
    <source>
        <dbReference type="Google" id="ProtNLM"/>
    </source>
</evidence>
<proteinExistence type="predicted"/>
<feature type="compositionally biased region" description="Pro residues" evidence="1">
    <location>
        <begin position="514"/>
        <end position="540"/>
    </location>
</feature>
<feature type="compositionally biased region" description="Low complexity" evidence="1">
    <location>
        <begin position="53"/>
        <end position="62"/>
    </location>
</feature>
<sequence length="664" mass="69939">MTGPTGALARGVRRSARNRLLPMLAAVLALLAVLAGPAAASTFLPAAPPTSLAGRPASGPGHAPAPPVSPSGSPVPLPSHAPWIQAPGGQPGAPVIPGQPIPAPGTVPGPGTCQGKVKTAPWGSPKPFLCEVAPGKWVPVTQTEIDHPDDSAPSKRGIDHSAEDHCDMWDVPCQVRGAVTAWFGGLVSSAIGPTFTFLGATVFATPSLNSPSMDRARQLWSTSQWIANTCFVLLITAAGVLLITGTSLPREFSVREVLPRLVWAFLAVNLSLTVIGYGIDFANGLANAFLQAGGQHIEIHQAAEVMARTLESAAKSTSSFITIIALIAVILAGCVAFSYVIRLAVTIALIAAAPVALMFHALPLTQGLAVLWWRGITGMLAIQVCQSLVFVTALEILLSLDPDRPRNDTFFTLPTNRQDFMDLLLIIALMWVLMRIPFWVARTIWNQAQPRALNNMLKTFVLYRALGSFTSPRGSRGRRTSDRPAPTSGSTAPKPTAKPTQPAAKGWRAQPQQVPVPAPPGPSAPPPLKWPTVQTPPPTPAGTTGGTGAGNGRPTGSAPPPPRPYRPFALPAQRGLPAHVPAAFGPASAALPARPYRPLPPPQARAHTWPVPPRPFPVWVEHPRTTGPRTTSPTSPRPQQPRPHNPGPRDPGPRDPGPRDSGRS</sequence>
<dbReference type="Proteomes" id="UP001595872">
    <property type="component" value="Unassembled WGS sequence"/>
</dbReference>
<dbReference type="RefSeq" id="WP_378261975.1">
    <property type="nucleotide sequence ID" value="NZ_JBHSIT010000011.1"/>
</dbReference>
<feature type="region of interest" description="Disordered" evidence="1">
    <location>
        <begin position="51"/>
        <end position="116"/>
    </location>
</feature>
<feature type="transmembrane region" description="Helical" evidence="2">
    <location>
        <begin position="225"/>
        <end position="248"/>
    </location>
</feature>
<dbReference type="InterPro" id="IPR045782">
    <property type="entry name" value="TrbL_3"/>
</dbReference>
<keyword evidence="2" id="KW-0812">Transmembrane</keyword>
<name>A0ABV9U8P3_9ACTN</name>
<organism evidence="3 4">
    <name type="scientific">Actinomadura gamaensis</name>
    <dbReference type="NCBI Taxonomy" id="1763541"/>
    <lineage>
        <taxon>Bacteria</taxon>
        <taxon>Bacillati</taxon>
        <taxon>Actinomycetota</taxon>
        <taxon>Actinomycetes</taxon>
        <taxon>Streptosporangiales</taxon>
        <taxon>Thermomonosporaceae</taxon>
        <taxon>Actinomadura</taxon>
    </lineage>
</organism>
<reference evidence="4" key="1">
    <citation type="journal article" date="2019" name="Int. J. Syst. Evol. Microbiol.">
        <title>The Global Catalogue of Microorganisms (GCM) 10K type strain sequencing project: providing services to taxonomists for standard genome sequencing and annotation.</title>
        <authorList>
            <consortium name="The Broad Institute Genomics Platform"/>
            <consortium name="The Broad Institute Genome Sequencing Center for Infectious Disease"/>
            <person name="Wu L."/>
            <person name="Ma J."/>
        </authorList>
    </citation>
    <scope>NUCLEOTIDE SEQUENCE [LARGE SCALE GENOMIC DNA]</scope>
    <source>
        <strain evidence="4">KLKA75</strain>
    </source>
</reference>
<evidence type="ECO:0000313" key="3">
    <source>
        <dbReference type="EMBL" id="MFC4912259.1"/>
    </source>
</evidence>
<feature type="transmembrane region" description="Helical" evidence="2">
    <location>
        <begin position="260"/>
        <end position="279"/>
    </location>
</feature>
<protein>
    <recommendedName>
        <fullName evidence="5">TrbL/VirB6 plasmid conjugal transfer protein</fullName>
    </recommendedName>
</protein>
<evidence type="ECO:0000256" key="2">
    <source>
        <dbReference type="SAM" id="Phobius"/>
    </source>
</evidence>
<feature type="compositionally biased region" description="Basic and acidic residues" evidence="1">
    <location>
        <begin position="651"/>
        <end position="664"/>
    </location>
</feature>
<keyword evidence="4" id="KW-1185">Reference proteome</keyword>
<feature type="transmembrane region" description="Helical" evidence="2">
    <location>
        <begin position="320"/>
        <end position="341"/>
    </location>
</feature>
<comment type="caution">
    <text evidence="3">The sequence shown here is derived from an EMBL/GenBank/DDBJ whole genome shotgun (WGS) entry which is preliminary data.</text>
</comment>
<feature type="compositionally biased region" description="Gly residues" evidence="1">
    <location>
        <begin position="543"/>
        <end position="553"/>
    </location>
</feature>
<feature type="transmembrane region" description="Helical" evidence="2">
    <location>
        <begin position="380"/>
        <end position="400"/>
    </location>
</feature>
<feature type="compositionally biased region" description="Low complexity" evidence="1">
    <location>
        <begin position="491"/>
        <end position="513"/>
    </location>
</feature>
<evidence type="ECO:0000256" key="1">
    <source>
        <dbReference type="SAM" id="MobiDB-lite"/>
    </source>
</evidence>
<feature type="transmembrane region" description="Helical" evidence="2">
    <location>
        <begin position="181"/>
        <end position="204"/>
    </location>
</feature>